<gene>
    <name evidence="2" type="ordered locus">MTR_6g037680</name>
</gene>
<reference evidence="3" key="3">
    <citation type="submission" date="2015-04" db="UniProtKB">
        <authorList>
            <consortium name="EnsemblPlants"/>
        </authorList>
    </citation>
    <scope>IDENTIFICATION</scope>
    <source>
        <strain evidence="3">cv. Jemalong A17</strain>
    </source>
</reference>
<organism evidence="2 4">
    <name type="scientific">Medicago truncatula</name>
    <name type="common">Barrel medic</name>
    <name type="synonym">Medicago tribuloides</name>
    <dbReference type="NCBI Taxonomy" id="3880"/>
    <lineage>
        <taxon>Eukaryota</taxon>
        <taxon>Viridiplantae</taxon>
        <taxon>Streptophyta</taxon>
        <taxon>Embryophyta</taxon>
        <taxon>Tracheophyta</taxon>
        <taxon>Spermatophyta</taxon>
        <taxon>Magnoliopsida</taxon>
        <taxon>eudicotyledons</taxon>
        <taxon>Gunneridae</taxon>
        <taxon>Pentapetalae</taxon>
        <taxon>rosids</taxon>
        <taxon>fabids</taxon>
        <taxon>Fabales</taxon>
        <taxon>Fabaceae</taxon>
        <taxon>Papilionoideae</taxon>
        <taxon>50 kb inversion clade</taxon>
        <taxon>NPAAA clade</taxon>
        <taxon>Hologalegina</taxon>
        <taxon>IRL clade</taxon>
        <taxon>Trifolieae</taxon>
        <taxon>Medicago</taxon>
    </lineage>
</organism>
<keyword evidence="1" id="KW-0732">Signal</keyword>
<dbReference type="HOGENOM" id="CLU_107780_0_0_1"/>
<feature type="chain" id="PRO_5014499410" evidence="1">
    <location>
        <begin position="27"/>
        <end position="176"/>
    </location>
</feature>
<dbReference type="Proteomes" id="UP000002051">
    <property type="component" value="Chromosome 6"/>
</dbReference>
<evidence type="ECO:0000256" key="1">
    <source>
        <dbReference type="SAM" id="SignalP"/>
    </source>
</evidence>
<evidence type="ECO:0000313" key="4">
    <source>
        <dbReference type="Proteomes" id="UP000002051"/>
    </source>
</evidence>
<keyword evidence="4" id="KW-1185">Reference proteome</keyword>
<accession>A0A072U969</accession>
<feature type="signal peptide" evidence="1">
    <location>
        <begin position="1"/>
        <end position="26"/>
    </location>
</feature>
<dbReference type="AlphaFoldDB" id="A0A072U969"/>
<name>A0A072U969_MEDTR</name>
<reference evidence="2 4" key="2">
    <citation type="journal article" date="2014" name="BMC Genomics">
        <title>An improved genome release (version Mt4.0) for the model legume Medicago truncatula.</title>
        <authorList>
            <person name="Tang H."/>
            <person name="Krishnakumar V."/>
            <person name="Bidwell S."/>
            <person name="Rosen B."/>
            <person name="Chan A."/>
            <person name="Zhou S."/>
            <person name="Gentzbittel L."/>
            <person name="Childs K.L."/>
            <person name="Yandell M."/>
            <person name="Gundlach H."/>
            <person name="Mayer K.F."/>
            <person name="Schwartz D.C."/>
            <person name="Town C.D."/>
        </authorList>
    </citation>
    <scope>GENOME REANNOTATION</scope>
    <source>
        <strain evidence="2">A17</strain>
        <strain evidence="3 4">cv. Jemalong A17</strain>
    </source>
</reference>
<proteinExistence type="predicted"/>
<dbReference type="SUPFAM" id="SSF101148">
    <property type="entry name" value="Plant invertase/pectin methylesterase inhibitor"/>
    <property type="match status" value="1"/>
</dbReference>
<evidence type="ECO:0000313" key="2">
    <source>
        <dbReference type="EMBL" id="KEH25916.1"/>
    </source>
</evidence>
<dbReference type="InterPro" id="IPR035513">
    <property type="entry name" value="Invertase/methylesterase_inhib"/>
</dbReference>
<dbReference type="EnsemblPlants" id="KEH25916">
    <property type="protein sequence ID" value="KEH25916"/>
    <property type="gene ID" value="MTR_6g037680"/>
</dbReference>
<evidence type="ECO:0000313" key="3">
    <source>
        <dbReference type="EnsemblPlants" id="KEH25916"/>
    </source>
</evidence>
<dbReference type="Gene3D" id="1.20.140.40">
    <property type="entry name" value="Invertase/pectin methylesterase inhibitor family protein"/>
    <property type="match status" value="1"/>
</dbReference>
<dbReference type="PANTHER" id="PTHR31890:SF9">
    <property type="entry name" value="PLANT INVERTASE_PECTIN METHYLESTERASE INHIBITOR SUPERFAMILY PROTEIN"/>
    <property type="match status" value="1"/>
</dbReference>
<dbReference type="EMBL" id="CM001222">
    <property type="protein sequence ID" value="KEH25916.1"/>
    <property type="molecule type" value="Genomic_DNA"/>
</dbReference>
<dbReference type="PANTHER" id="PTHR31890">
    <property type="entry name" value="PLANT INVERTASE/PECTIN METHYLESTERASE INHIBITOR SUPERFAMILY PROTEIN"/>
    <property type="match status" value="1"/>
</dbReference>
<reference evidence="2 4" key="1">
    <citation type="journal article" date="2011" name="Nature">
        <title>The Medicago genome provides insight into the evolution of rhizobial symbioses.</title>
        <authorList>
            <person name="Young N.D."/>
            <person name="Debelle F."/>
            <person name="Oldroyd G.E."/>
            <person name="Geurts R."/>
            <person name="Cannon S.B."/>
            <person name="Udvardi M.K."/>
            <person name="Benedito V.A."/>
            <person name="Mayer K.F."/>
            <person name="Gouzy J."/>
            <person name="Schoof H."/>
            <person name="Van de Peer Y."/>
            <person name="Proost S."/>
            <person name="Cook D.R."/>
            <person name="Meyers B.C."/>
            <person name="Spannagl M."/>
            <person name="Cheung F."/>
            <person name="De Mita S."/>
            <person name="Krishnakumar V."/>
            <person name="Gundlach H."/>
            <person name="Zhou S."/>
            <person name="Mudge J."/>
            <person name="Bharti A.K."/>
            <person name="Murray J.D."/>
            <person name="Naoumkina M.A."/>
            <person name="Rosen B."/>
            <person name="Silverstein K.A."/>
            <person name="Tang H."/>
            <person name="Rombauts S."/>
            <person name="Zhao P.X."/>
            <person name="Zhou P."/>
            <person name="Barbe V."/>
            <person name="Bardou P."/>
            <person name="Bechner M."/>
            <person name="Bellec A."/>
            <person name="Berger A."/>
            <person name="Berges H."/>
            <person name="Bidwell S."/>
            <person name="Bisseling T."/>
            <person name="Choisne N."/>
            <person name="Couloux A."/>
            <person name="Denny R."/>
            <person name="Deshpande S."/>
            <person name="Dai X."/>
            <person name="Doyle J.J."/>
            <person name="Dudez A.M."/>
            <person name="Farmer A.D."/>
            <person name="Fouteau S."/>
            <person name="Franken C."/>
            <person name="Gibelin C."/>
            <person name="Gish J."/>
            <person name="Goldstein S."/>
            <person name="Gonzalez A.J."/>
            <person name="Green P.J."/>
            <person name="Hallab A."/>
            <person name="Hartog M."/>
            <person name="Hua A."/>
            <person name="Humphray S.J."/>
            <person name="Jeong D.H."/>
            <person name="Jing Y."/>
            <person name="Jocker A."/>
            <person name="Kenton S.M."/>
            <person name="Kim D.J."/>
            <person name="Klee K."/>
            <person name="Lai H."/>
            <person name="Lang C."/>
            <person name="Lin S."/>
            <person name="Macmil S.L."/>
            <person name="Magdelenat G."/>
            <person name="Matthews L."/>
            <person name="McCorrison J."/>
            <person name="Monaghan E.L."/>
            <person name="Mun J.H."/>
            <person name="Najar F.Z."/>
            <person name="Nicholson C."/>
            <person name="Noirot C."/>
            <person name="O'Bleness M."/>
            <person name="Paule C.R."/>
            <person name="Poulain J."/>
            <person name="Prion F."/>
            <person name="Qin B."/>
            <person name="Qu C."/>
            <person name="Retzel E.F."/>
            <person name="Riddle C."/>
            <person name="Sallet E."/>
            <person name="Samain S."/>
            <person name="Samson N."/>
            <person name="Sanders I."/>
            <person name="Saurat O."/>
            <person name="Scarpelli C."/>
            <person name="Schiex T."/>
            <person name="Segurens B."/>
            <person name="Severin A.J."/>
            <person name="Sherrier D.J."/>
            <person name="Shi R."/>
            <person name="Sims S."/>
            <person name="Singer S.R."/>
            <person name="Sinharoy S."/>
            <person name="Sterck L."/>
            <person name="Viollet A."/>
            <person name="Wang B.B."/>
            <person name="Wang K."/>
            <person name="Wang M."/>
            <person name="Wang X."/>
            <person name="Warfsmann J."/>
            <person name="Weissenbach J."/>
            <person name="White D.D."/>
            <person name="White J.D."/>
            <person name="Wiley G.B."/>
            <person name="Wincker P."/>
            <person name="Xing Y."/>
            <person name="Yang L."/>
            <person name="Yao Z."/>
            <person name="Ying F."/>
            <person name="Zhai J."/>
            <person name="Zhou L."/>
            <person name="Zuber A."/>
            <person name="Denarie J."/>
            <person name="Dixon R.A."/>
            <person name="May G.D."/>
            <person name="Schwartz D.C."/>
            <person name="Rogers J."/>
            <person name="Quetier F."/>
            <person name="Town C.D."/>
            <person name="Roe B.A."/>
        </authorList>
    </citation>
    <scope>NUCLEOTIDE SEQUENCE [LARGE SCALE GENOMIC DNA]</scope>
    <source>
        <strain evidence="2">A17</strain>
        <strain evidence="3 4">cv. Jemalong A17</strain>
    </source>
</reference>
<protein>
    <submittedName>
        <fullName evidence="2">Plant invertase/pectin methylesterase inhibitor protein</fullName>
    </submittedName>
</protein>
<sequence length="176" mass="19687">MKPTKLSSLFIICLCLISYVVVPTLGLKLYEEVCNDARKYSQECLDLLKGDYKIVGATNYHDLSKYILDLAIVEAQTFQDYLVGKAKQFPNDKALKKCANEFLKTTIALFESSLSKLDTNPQSSRDYAQTASIGADNCDRAIQNEKPSFDPQPIHVHNNEMFLLSVASSLSINHLT</sequence>